<gene>
    <name evidence="1" type="ORF">LOK49_LG03G02450</name>
</gene>
<accession>A0ACC0I9R0</accession>
<evidence type="ECO:0000313" key="2">
    <source>
        <dbReference type="Proteomes" id="UP001060215"/>
    </source>
</evidence>
<reference evidence="1 2" key="1">
    <citation type="journal article" date="2022" name="Plant J.">
        <title>Chromosome-level genome of Camellia lanceoleosa provides a valuable resource for understanding genome evolution and self-incompatibility.</title>
        <authorList>
            <person name="Gong W."/>
            <person name="Xiao S."/>
            <person name="Wang L."/>
            <person name="Liao Z."/>
            <person name="Chang Y."/>
            <person name="Mo W."/>
            <person name="Hu G."/>
            <person name="Li W."/>
            <person name="Zhao G."/>
            <person name="Zhu H."/>
            <person name="Hu X."/>
            <person name="Ji K."/>
            <person name="Xiang X."/>
            <person name="Song Q."/>
            <person name="Yuan D."/>
            <person name="Jin S."/>
            <person name="Zhang L."/>
        </authorList>
    </citation>
    <scope>NUCLEOTIDE SEQUENCE [LARGE SCALE GENOMIC DNA]</scope>
    <source>
        <strain evidence="1">SQ_2022a</strain>
    </source>
</reference>
<comment type="caution">
    <text evidence="1">The sequence shown here is derived from an EMBL/GenBank/DDBJ whole genome shotgun (WGS) entry which is preliminary data.</text>
</comment>
<dbReference type="EMBL" id="CM045763">
    <property type="protein sequence ID" value="KAI8022132.1"/>
    <property type="molecule type" value="Genomic_DNA"/>
</dbReference>
<proteinExistence type="predicted"/>
<sequence length="183" mass="21050">MSAYQMFVELIHKLTLMKPAQILTRLRIPETEDCIDEVARICISFDWPSHKQGSIPSRFWRYARMVDPGYFLKLQSKSNVLAVAILSELCYKYCSTDHRNMVVLANQDQIKKEAAKFVDDFEFDYDMLQLKSPKGGPIWKMVIQAKIAARKRQRTAASTDTVDEAMDAQTEQVLLAPRREGLS</sequence>
<organism evidence="1 2">
    <name type="scientific">Camellia lanceoleosa</name>
    <dbReference type="NCBI Taxonomy" id="1840588"/>
    <lineage>
        <taxon>Eukaryota</taxon>
        <taxon>Viridiplantae</taxon>
        <taxon>Streptophyta</taxon>
        <taxon>Embryophyta</taxon>
        <taxon>Tracheophyta</taxon>
        <taxon>Spermatophyta</taxon>
        <taxon>Magnoliopsida</taxon>
        <taxon>eudicotyledons</taxon>
        <taxon>Gunneridae</taxon>
        <taxon>Pentapetalae</taxon>
        <taxon>asterids</taxon>
        <taxon>Ericales</taxon>
        <taxon>Theaceae</taxon>
        <taxon>Camellia</taxon>
    </lineage>
</organism>
<evidence type="ECO:0000313" key="1">
    <source>
        <dbReference type="EMBL" id="KAI8022132.1"/>
    </source>
</evidence>
<name>A0ACC0I9R0_9ERIC</name>
<keyword evidence="2" id="KW-1185">Reference proteome</keyword>
<dbReference type="Proteomes" id="UP001060215">
    <property type="component" value="Chromosome 6"/>
</dbReference>
<protein>
    <submittedName>
        <fullName evidence="1">Nucleoprotein</fullName>
    </submittedName>
</protein>